<dbReference type="Proteomes" id="UP000593562">
    <property type="component" value="Unassembled WGS sequence"/>
</dbReference>
<evidence type="ECO:0000313" key="1">
    <source>
        <dbReference type="EMBL" id="KAF5731333.1"/>
    </source>
</evidence>
<evidence type="ECO:0000313" key="2">
    <source>
        <dbReference type="Proteomes" id="UP000593562"/>
    </source>
</evidence>
<dbReference type="InParanoid" id="A0A7J7CB24"/>
<sequence>MGSNPPLQIHQSLTLKLEKRTLLFMLWVDDKGCIYGGNTIGNTQKSCTGREVVIMHFSIAIFVAVPGCIYGGNTIGNKEGLVIWLIFMHGTRTIDIWVQLDLLANRILEAFGNANLLKKPSSVGEGIEGPTKMSRYPVRIVLWPYMILGHPDSVFYDQGERKIALSKPAKEFVREFELLLEMILEGPKQGSDENLTPPHHRNVRPSGFSLQLLTEHGRT</sequence>
<protein>
    <submittedName>
        <fullName evidence="1">Uncharacterized protein</fullName>
    </submittedName>
</protein>
<accession>A0A7J7CB24</accession>
<proteinExistence type="predicted"/>
<dbReference type="EMBL" id="JAAARO010000018">
    <property type="protein sequence ID" value="KAF5731333.1"/>
    <property type="molecule type" value="Genomic_DNA"/>
</dbReference>
<organism evidence="1 2">
    <name type="scientific">Tripterygium wilfordii</name>
    <name type="common">Thunder God vine</name>
    <dbReference type="NCBI Taxonomy" id="458696"/>
    <lineage>
        <taxon>Eukaryota</taxon>
        <taxon>Viridiplantae</taxon>
        <taxon>Streptophyta</taxon>
        <taxon>Embryophyta</taxon>
        <taxon>Tracheophyta</taxon>
        <taxon>Spermatophyta</taxon>
        <taxon>Magnoliopsida</taxon>
        <taxon>eudicotyledons</taxon>
        <taxon>Gunneridae</taxon>
        <taxon>Pentapetalae</taxon>
        <taxon>rosids</taxon>
        <taxon>fabids</taxon>
        <taxon>Celastrales</taxon>
        <taxon>Celastraceae</taxon>
        <taxon>Tripterygium</taxon>
    </lineage>
</organism>
<name>A0A7J7CB24_TRIWF</name>
<keyword evidence="2" id="KW-1185">Reference proteome</keyword>
<gene>
    <name evidence="1" type="ORF">HS088_TW18G00010</name>
</gene>
<comment type="caution">
    <text evidence="1">The sequence shown here is derived from an EMBL/GenBank/DDBJ whole genome shotgun (WGS) entry which is preliminary data.</text>
</comment>
<reference evidence="1 2" key="1">
    <citation type="journal article" date="2020" name="Nat. Commun.">
        <title>Genome of Tripterygium wilfordii and identification of cytochrome P450 involved in triptolide biosynthesis.</title>
        <authorList>
            <person name="Tu L."/>
            <person name="Su P."/>
            <person name="Zhang Z."/>
            <person name="Gao L."/>
            <person name="Wang J."/>
            <person name="Hu T."/>
            <person name="Zhou J."/>
            <person name="Zhang Y."/>
            <person name="Zhao Y."/>
            <person name="Liu Y."/>
            <person name="Song Y."/>
            <person name="Tong Y."/>
            <person name="Lu Y."/>
            <person name="Yang J."/>
            <person name="Xu C."/>
            <person name="Jia M."/>
            <person name="Peters R.J."/>
            <person name="Huang L."/>
            <person name="Gao W."/>
        </authorList>
    </citation>
    <scope>NUCLEOTIDE SEQUENCE [LARGE SCALE GENOMIC DNA]</scope>
    <source>
        <strain evidence="2">cv. XIE 37</strain>
        <tissue evidence="1">Leaf</tissue>
    </source>
</reference>
<dbReference type="AlphaFoldDB" id="A0A7J7CB24"/>